<feature type="compositionally biased region" description="Basic and acidic residues" evidence="2">
    <location>
        <begin position="1"/>
        <end position="22"/>
    </location>
</feature>
<dbReference type="Pfam" id="PF05532">
    <property type="entry name" value="CsbD"/>
    <property type="match status" value="1"/>
</dbReference>
<keyword evidence="5" id="KW-1185">Reference proteome</keyword>
<name>D8J1U8_HERSS</name>
<reference evidence="4 5" key="1">
    <citation type="submission" date="2010-04" db="EMBL/GenBank/DDBJ databases">
        <title>The genome of Herbaspirillum seropedicae SmR1, an endophytic, nitrogen-fixing, plant-growth promoting beta-Proteobacteria.</title>
        <authorList>
            <person name="Pedrosa F.O."/>
            <person name="Monteiro R.A."/>
            <person name="Wassem R."/>
            <person name="Cruz L.M."/>
            <person name="Ayub R.A."/>
            <person name="Colauto N.B."/>
            <person name="Fernandez M.A."/>
            <person name="Fungaro M.H.P."/>
            <person name="Grisard E.C."/>
            <person name="Hungria M."/>
            <person name="Madeira H.M.F."/>
            <person name="Nodari R.O."/>
            <person name="Osaku C.A."/>
            <person name="Petzl-Erler M.L."/>
            <person name="Terenzi H."/>
            <person name="Vieira L.G.E."/>
            <person name="Almeida M.I.M."/>
            <person name="Alves L.R."/>
            <person name="Arantes O.M.N."/>
            <person name="Balsanelli E."/>
            <person name="Barcellos F.G."/>
            <person name="Baura V.A."/>
            <person name="Binde D.R."/>
            <person name="Campo R.J."/>
            <person name="Chubatsu L.S."/>
            <person name="Chueire L.M.O."/>
            <person name="Ciferri R.R."/>
            <person name="Correa L.C."/>
            <person name="da Conceicao Silva J.L."/>
            <person name="Dabul A.N.G."/>
            <person name="Dambros B.P."/>
            <person name="Faoro H."/>
            <person name="Favetti A."/>
            <person name="Friedermann G."/>
            <person name="Furlaneto M.C."/>
            <person name="Gasques L.S."/>
            <person name="Gimenes C.C.T."/>
            <person name="Gioppo N.M.R."/>
            <person name="Glienke-Blanco C."/>
            <person name="Godoy L.P."/>
            <person name="Guerra M.P."/>
            <person name="Karp S."/>
            <person name="Kava-Cordeiro V."/>
            <person name="Margarido V.P."/>
            <person name="Mathioni S.M."/>
            <person name="Menck-Soares M.A."/>
            <person name="Murace N.K."/>
            <person name="Nicolas M.F."/>
            <person name="Oliveira C.E.C."/>
            <person name="Pagnan N.A.B."/>
            <person name="Pamphile J.A."/>
            <person name="Patussi E.V."/>
            <person name="Pereira L.F.P."/>
            <person name="Pereira-Ferrari L."/>
            <person name="Pinto F.G.S."/>
            <person name="Precoma C."/>
            <person name="Prioli A.J."/>
            <person name="Prioli S.M.A.P."/>
            <person name="Raittz R.T."/>
            <person name="Ramos H.J.O."/>
            <person name="Ribeiro E.M.S.F."/>
            <person name="Rigo L.U."/>
            <person name="Rocha C.L.M.S.C."/>
            <person name="Rocha S.N."/>
            <person name="Santos K."/>
            <person name="Satori D."/>
            <person name="Silva A.G."/>
            <person name="Simao R.C.G."/>
            <person name="Soares M.A.M."/>
            <person name="Souza E.M."/>
            <person name="Steffens M.B.R."/>
            <person name="Steindel M."/>
            <person name="Tadra-Sfeir M.Z."/>
            <person name="Takahashi E.K."/>
            <person name="Torres R.A."/>
            <person name="Valle J.S."/>
            <person name="Vernal J.I."/>
            <person name="Vilas-Boas L.A."/>
            <person name="Watanabe M.A.E."/>
            <person name="Weiss V.A."/>
            <person name="Yates M.A."/>
            <person name="Souza E.M."/>
        </authorList>
    </citation>
    <scope>NUCLEOTIDE SEQUENCE [LARGE SCALE GENOMIC DNA]</scope>
    <source>
        <strain evidence="4 5">SmR1</strain>
    </source>
</reference>
<proteinExistence type="inferred from homology"/>
<dbReference type="InterPro" id="IPR036629">
    <property type="entry name" value="YjbJ_sf"/>
</dbReference>
<evidence type="ECO:0000313" key="4">
    <source>
        <dbReference type="EMBL" id="ADJ62719.1"/>
    </source>
</evidence>
<dbReference type="EMBL" id="CP002039">
    <property type="protein sequence ID" value="ADJ62719.1"/>
    <property type="molecule type" value="Genomic_DNA"/>
</dbReference>
<dbReference type="Proteomes" id="UP000000329">
    <property type="component" value="Chromosome"/>
</dbReference>
<evidence type="ECO:0000256" key="2">
    <source>
        <dbReference type="SAM" id="MobiDB-lite"/>
    </source>
</evidence>
<dbReference type="eggNOG" id="COG3237">
    <property type="taxonomic scope" value="Bacteria"/>
</dbReference>
<evidence type="ECO:0000256" key="1">
    <source>
        <dbReference type="ARBA" id="ARBA00009129"/>
    </source>
</evidence>
<dbReference type="HOGENOM" id="CLU_135567_3_3_4"/>
<evidence type="ECO:0000259" key="3">
    <source>
        <dbReference type="Pfam" id="PF05532"/>
    </source>
</evidence>
<evidence type="ECO:0000313" key="5">
    <source>
        <dbReference type="Proteomes" id="UP000000329"/>
    </source>
</evidence>
<sequence length="56" mass="5964">MNKDQVKGSLKEAAGKVQEKTGELTGNKSQELKGAARQVEGNVQKTYGDAKEAAKD</sequence>
<feature type="domain" description="CsbD-like" evidence="3">
    <location>
        <begin position="4"/>
        <end position="56"/>
    </location>
</feature>
<dbReference type="Gene3D" id="1.10.1470.10">
    <property type="entry name" value="YjbJ"/>
    <property type="match status" value="1"/>
</dbReference>
<organism evidence="4 5">
    <name type="scientific">Herbaspirillum seropedicae (strain SmR1)</name>
    <dbReference type="NCBI Taxonomy" id="757424"/>
    <lineage>
        <taxon>Bacteria</taxon>
        <taxon>Pseudomonadati</taxon>
        <taxon>Pseudomonadota</taxon>
        <taxon>Betaproteobacteria</taxon>
        <taxon>Burkholderiales</taxon>
        <taxon>Oxalobacteraceae</taxon>
        <taxon>Herbaspirillum</taxon>
    </lineage>
</organism>
<dbReference type="OrthoDB" id="8564562at2"/>
<dbReference type="RefSeq" id="WP_013233225.1">
    <property type="nucleotide sequence ID" value="NC_014323.1"/>
</dbReference>
<dbReference type="GeneID" id="29390595"/>
<comment type="similarity">
    <text evidence="1">Belongs to the UPF0337 (CsbD) family.</text>
</comment>
<dbReference type="SUPFAM" id="SSF69047">
    <property type="entry name" value="Hypothetical protein YjbJ"/>
    <property type="match status" value="1"/>
</dbReference>
<protein>
    <recommendedName>
        <fullName evidence="3">CsbD-like domain-containing protein</fullName>
    </recommendedName>
</protein>
<dbReference type="STRING" id="757424.Hsero_1202"/>
<accession>D8J1U8</accession>
<dbReference type="AlphaFoldDB" id="D8J1U8"/>
<feature type="region of interest" description="Disordered" evidence="2">
    <location>
        <begin position="1"/>
        <end position="56"/>
    </location>
</feature>
<gene>
    <name evidence="4" type="ordered locus">Hsero_1202</name>
</gene>
<dbReference type="KEGG" id="hse:Hsero_1202"/>
<dbReference type="InterPro" id="IPR008462">
    <property type="entry name" value="CsbD"/>
</dbReference>